<proteinExistence type="predicted"/>
<feature type="compositionally biased region" description="Acidic residues" evidence="1">
    <location>
        <begin position="10"/>
        <end position="20"/>
    </location>
</feature>
<evidence type="ECO:0000256" key="1">
    <source>
        <dbReference type="SAM" id="MobiDB-lite"/>
    </source>
</evidence>
<comment type="caution">
    <text evidence="2">The sequence shown here is derived from an EMBL/GenBank/DDBJ whole genome shotgun (WGS) entry which is preliminary data.</text>
</comment>
<sequence length="225" mass="24538">MSLEMRDTEAGVETEPGDEPTDLQVAAAAAFREAATSWAFVYPRGWWTVPLTDPAQIDGAVRKIVVDRLGRRDDRAQARREARQHLAQAAHGAADDGGTSLAVFSMEVGDVAITGTMAVFPYTVAEGARDELMASITSSLSGADVDRQTLDDGWVLRAVRQSEITRTDAEGNPVLPELRADYWTERRGLDKILQVSFTTPFVPLRAAMLELFDAIVLSLHPVVRG</sequence>
<reference evidence="2 3" key="1">
    <citation type="submission" date="2023-07" db="EMBL/GenBank/DDBJ databases">
        <title>Sequencing the genomes of 1000 actinobacteria strains.</title>
        <authorList>
            <person name="Klenk H.-P."/>
        </authorList>
    </citation>
    <scope>NUCLEOTIDE SEQUENCE [LARGE SCALE GENOMIC DNA]</scope>
    <source>
        <strain evidence="2 3">DSM 45554</strain>
    </source>
</reference>
<name>A0ABU2CMS9_9MICO</name>
<accession>A0ABU2CMS9</accession>
<evidence type="ECO:0000313" key="3">
    <source>
        <dbReference type="Proteomes" id="UP001183585"/>
    </source>
</evidence>
<keyword evidence="3" id="KW-1185">Reference proteome</keyword>
<feature type="region of interest" description="Disordered" evidence="1">
    <location>
        <begin position="1"/>
        <end position="20"/>
    </location>
</feature>
<dbReference type="EMBL" id="JAVDYE010000001">
    <property type="protein sequence ID" value="MDR7382641.1"/>
    <property type="molecule type" value="Genomic_DNA"/>
</dbReference>
<protein>
    <recommendedName>
        <fullName evidence="4">DUF3298 domain-containing protein</fullName>
    </recommendedName>
</protein>
<dbReference type="RefSeq" id="WP_274993093.1">
    <property type="nucleotide sequence ID" value="NZ_JAJQQP010000004.1"/>
</dbReference>
<dbReference type="Proteomes" id="UP001183585">
    <property type="component" value="Unassembled WGS sequence"/>
</dbReference>
<evidence type="ECO:0000313" key="2">
    <source>
        <dbReference type="EMBL" id="MDR7382641.1"/>
    </source>
</evidence>
<evidence type="ECO:0008006" key="4">
    <source>
        <dbReference type="Google" id="ProtNLM"/>
    </source>
</evidence>
<organism evidence="2 3">
    <name type="scientific">Promicromonospora iranensis</name>
    <dbReference type="NCBI Taxonomy" id="1105144"/>
    <lineage>
        <taxon>Bacteria</taxon>
        <taxon>Bacillati</taxon>
        <taxon>Actinomycetota</taxon>
        <taxon>Actinomycetes</taxon>
        <taxon>Micrococcales</taxon>
        <taxon>Promicromonosporaceae</taxon>
        <taxon>Promicromonospora</taxon>
    </lineage>
</organism>
<gene>
    <name evidence="2" type="ORF">J2S48_002156</name>
</gene>